<dbReference type="SUPFAM" id="SSF54373">
    <property type="entry name" value="FAD-linked reductases, C-terminal domain"/>
    <property type="match status" value="1"/>
</dbReference>
<evidence type="ECO:0000256" key="4">
    <source>
        <dbReference type="ARBA" id="ARBA00023002"/>
    </source>
</evidence>
<accession>A0ABR0EZ33</accession>
<dbReference type="SUPFAM" id="SSF51905">
    <property type="entry name" value="FAD/NAD(P)-binding domain"/>
    <property type="match status" value="1"/>
</dbReference>
<feature type="domain" description="Phenol hydroxylase-like C-terminal dimerisation" evidence="7">
    <location>
        <begin position="368"/>
        <end position="572"/>
    </location>
</feature>
<evidence type="ECO:0000256" key="1">
    <source>
        <dbReference type="ARBA" id="ARBA00007801"/>
    </source>
</evidence>
<dbReference type="Pfam" id="PF01494">
    <property type="entry name" value="FAD_binding_3"/>
    <property type="match status" value="1"/>
</dbReference>
<dbReference type="PANTHER" id="PTHR43004">
    <property type="entry name" value="TRK SYSTEM POTASSIUM UPTAKE PROTEIN"/>
    <property type="match status" value="1"/>
</dbReference>
<dbReference type="Gene3D" id="3.40.30.20">
    <property type="match status" value="1"/>
</dbReference>
<evidence type="ECO:0000256" key="5">
    <source>
        <dbReference type="SAM" id="MobiDB-lite"/>
    </source>
</evidence>
<dbReference type="InterPro" id="IPR036249">
    <property type="entry name" value="Thioredoxin-like_sf"/>
</dbReference>
<comment type="caution">
    <text evidence="8">The sequence shown here is derived from an EMBL/GenBank/DDBJ whole genome shotgun (WGS) entry which is preliminary data.</text>
</comment>
<protein>
    <recommendedName>
        <fullName evidence="10">Phenol 2-monooxygenase</fullName>
    </recommendedName>
</protein>
<reference evidence="8 9" key="1">
    <citation type="journal article" date="2023" name="G3 (Bethesda)">
        <title>A chromosome-level genome assembly of Zasmidium syzygii isolated from banana leaves.</title>
        <authorList>
            <person name="van Westerhoven A.C."/>
            <person name="Mehrabi R."/>
            <person name="Talebi R."/>
            <person name="Steentjes M.B.F."/>
            <person name="Corcolon B."/>
            <person name="Chong P.A."/>
            <person name="Kema G.H.J."/>
            <person name="Seidl M.F."/>
        </authorList>
    </citation>
    <scope>NUCLEOTIDE SEQUENCE [LARGE SCALE GENOMIC DNA]</scope>
    <source>
        <strain evidence="8 9">P124</strain>
    </source>
</reference>
<dbReference type="PANTHER" id="PTHR43004:SF4">
    <property type="entry name" value="FAD-BINDING DOMAIN-CONTAINING PROTEIN"/>
    <property type="match status" value="1"/>
</dbReference>
<feature type="region of interest" description="Disordered" evidence="5">
    <location>
        <begin position="457"/>
        <end position="481"/>
    </location>
</feature>
<dbReference type="InterPro" id="IPR050641">
    <property type="entry name" value="RIFMO-like"/>
</dbReference>
<evidence type="ECO:0000259" key="7">
    <source>
        <dbReference type="Pfam" id="PF07976"/>
    </source>
</evidence>
<dbReference type="InterPro" id="IPR002938">
    <property type="entry name" value="FAD-bd"/>
</dbReference>
<gene>
    <name evidence="8" type="ORF">PRZ48_000655</name>
</gene>
<evidence type="ECO:0000313" key="8">
    <source>
        <dbReference type="EMBL" id="KAK4506922.1"/>
    </source>
</evidence>
<keyword evidence="4" id="KW-0560">Oxidoreductase</keyword>
<dbReference type="SUPFAM" id="SSF52833">
    <property type="entry name" value="Thioredoxin-like"/>
    <property type="match status" value="1"/>
</dbReference>
<name>A0ABR0EZ33_ZASCE</name>
<feature type="compositionally biased region" description="Basic and acidic residues" evidence="5">
    <location>
        <begin position="469"/>
        <end position="481"/>
    </location>
</feature>
<feature type="domain" description="FAD-binding" evidence="6">
    <location>
        <begin position="4"/>
        <end position="335"/>
    </location>
</feature>
<evidence type="ECO:0000313" key="9">
    <source>
        <dbReference type="Proteomes" id="UP001305779"/>
    </source>
</evidence>
<proteinExistence type="inferred from homology"/>
<dbReference type="Pfam" id="PF07976">
    <property type="entry name" value="Phe_hydrox_dim"/>
    <property type="match status" value="1"/>
</dbReference>
<evidence type="ECO:0000256" key="3">
    <source>
        <dbReference type="ARBA" id="ARBA00022827"/>
    </source>
</evidence>
<dbReference type="InterPro" id="IPR012941">
    <property type="entry name" value="Phe_hydrox_C_dim_dom"/>
</dbReference>
<dbReference type="InterPro" id="IPR036188">
    <property type="entry name" value="FAD/NAD-bd_sf"/>
</dbReference>
<feature type="compositionally biased region" description="Polar residues" evidence="5">
    <location>
        <begin position="457"/>
        <end position="468"/>
    </location>
</feature>
<keyword evidence="3" id="KW-0274">FAD</keyword>
<keyword evidence="9" id="KW-1185">Reference proteome</keyword>
<evidence type="ECO:0008006" key="10">
    <source>
        <dbReference type="Google" id="ProtNLM"/>
    </source>
</evidence>
<sequence>MAVQVGHASGIQPRTQEILHTLNIHHDLAAGGGGFAETAFWSNNNDDQQLQRLSVAAEITNETMYRRVMIQHQGVTERVLDSELQKRGMSIQRPFELLRYEYTHSTSHPIRAFIKNGVSGEVERWDCKYMIAADGRQSRIRELAGISSTINDTEATWAVGDFEAETDFPDLRRRCPVRTSHGNLMLIPSPHKTLRVYMLLNQEDTEELNNSIFEGKGNVSSSNGNHTTLLDLFERKLSAIFNPYTIKLNKVRWISRYIISQRVADRFYDGRRLLFVGDSCHSHSPKAGQGMNTGIQDAYNLAWKLSLVLRNRATPDLLETYNLERKHIAQQLIEFDMRFAKHFAELSSPEFYDIWKQNQGFTSGLGQHYPANALIDDNIPAEIDHMAVEPLTPGKRYLPNTNLTRHIDGWELTSMDVMPANGEFHLVLFVGDISLEPRKTEFNSLYSTLTSPSSILTRLNGHPNPNTSPEKDAWPWEDIHTSRDHPPSSDKLLNLFVIHTANHLHVELRPQYELWKYKFFEDREGFEHLRHGVDPKGSMMAAIVRPDGIVGMVRTEDGKLDGEVKGYFERSFLKGVPLKQEGNVNRYHAKTNGTVDRM</sequence>
<keyword evidence="2" id="KW-0285">Flavoprotein</keyword>
<comment type="similarity">
    <text evidence="1">Belongs to the PheA/TfdB FAD monooxygenase family.</text>
</comment>
<dbReference type="InterPro" id="IPR038220">
    <property type="entry name" value="PHOX_C_sf"/>
</dbReference>
<evidence type="ECO:0000259" key="6">
    <source>
        <dbReference type="Pfam" id="PF01494"/>
    </source>
</evidence>
<dbReference type="EMBL" id="JAXOVC010000001">
    <property type="protein sequence ID" value="KAK4506922.1"/>
    <property type="molecule type" value="Genomic_DNA"/>
</dbReference>
<dbReference type="Gene3D" id="3.50.50.60">
    <property type="entry name" value="FAD/NAD(P)-binding domain"/>
    <property type="match status" value="1"/>
</dbReference>
<organism evidence="8 9">
    <name type="scientific">Zasmidium cellare</name>
    <name type="common">Wine cellar mold</name>
    <name type="synonym">Racodium cellare</name>
    <dbReference type="NCBI Taxonomy" id="395010"/>
    <lineage>
        <taxon>Eukaryota</taxon>
        <taxon>Fungi</taxon>
        <taxon>Dikarya</taxon>
        <taxon>Ascomycota</taxon>
        <taxon>Pezizomycotina</taxon>
        <taxon>Dothideomycetes</taxon>
        <taxon>Dothideomycetidae</taxon>
        <taxon>Mycosphaerellales</taxon>
        <taxon>Mycosphaerellaceae</taxon>
        <taxon>Zasmidium</taxon>
    </lineage>
</organism>
<dbReference type="Gene3D" id="3.30.9.10">
    <property type="entry name" value="D-Amino Acid Oxidase, subunit A, domain 2"/>
    <property type="match status" value="1"/>
</dbReference>
<evidence type="ECO:0000256" key="2">
    <source>
        <dbReference type="ARBA" id="ARBA00022630"/>
    </source>
</evidence>
<dbReference type="Proteomes" id="UP001305779">
    <property type="component" value="Unassembled WGS sequence"/>
</dbReference>